<sequence length="429" mass="48576">MAEDSGYQHFPTPPTIPISKFIVNIPEKDLQSLKDQLRTSKLGPRTYENTGADGKYGVTYEWMSQAKDYWESTFDWRGVESTINSIPNFIADIPIPSASTSQDNSFRIHFAALFSQRKDAIPLMCIHGWPGSFLEFLGILSALQNKYSPVDLPYHIIIPSLPGYAFSDTPPLDRDWRLEDSANLLHKLMCGLGFEAGYALQGGDIGSYTARIMAGTFDSCKALHLNFCPIPCPDEKVHGRLPIQEWEKRGLERADDFVKYGTAYAVEHSTRASTIGFVLSSSPLALLAWIGEKFLTWTDETPSLDQILESVTLYWLTETFPRAMYPYRQETVYPPPQARTEDDYRKVVSQGAQRHMPHNDPKYHCRQPLGYSWFPKEIVPIPQSWASTTGNLVWSNKHPKGGHFAAMEQPKELLADIEEFLTQVWLTGI</sequence>
<gene>
    <name evidence="5" type="ORF">B0A52_04317</name>
</gene>
<dbReference type="Gene3D" id="3.40.50.1820">
    <property type="entry name" value="alpha/beta hydrolase"/>
    <property type="match status" value="1"/>
</dbReference>
<dbReference type="AlphaFoldDB" id="A0A438N819"/>
<dbReference type="InterPro" id="IPR029058">
    <property type="entry name" value="AB_hydrolase_fold"/>
</dbReference>
<feature type="active site" description="Proton acceptor" evidence="3">
    <location>
        <position position="403"/>
    </location>
</feature>
<protein>
    <recommendedName>
        <fullName evidence="4">Epoxide hydrolase N-terminal domain-containing protein</fullName>
    </recommendedName>
</protein>
<evidence type="ECO:0000256" key="2">
    <source>
        <dbReference type="ARBA" id="ARBA00022801"/>
    </source>
</evidence>
<organism evidence="5 6">
    <name type="scientific">Exophiala mesophila</name>
    <name type="common">Black yeast-like fungus</name>
    <dbReference type="NCBI Taxonomy" id="212818"/>
    <lineage>
        <taxon>Eukaryota</taxon>
        <taxon>Fungi</taxon>
        <taxon>Dikarya</taxon>
        <taxon>Ascomycota</taxon>
        <taxon>Pezizomycotina</taxon>
        <taxon>Eurotiomycetes</taxon>
        <taxon>Chaetothyriomycetidae</taxon>
        <taxon>Chaetothyriales</taxon>
        <taxon>Herpotrichiellaceae</taxon>
        <taxon>Exophiala</taxon>
    </lineage>
</organism>
<evidence type="ECO:0000256" key="3">
    <source>
        <dbReference type="PIRSR" id="PIRSR001112-1"/>
    </source>
</evidence>
<comment type="caution">
    <text evidence="5">The sequence shown here is derived from an EMBL/GenBank/DDBJ whole genome shotgun (WGS) entry which is preliminary data.</text>
</comment>
<feature type="domain" description="Epoxide hydrolase N-terminal" evidence="4">
    <location>
        <begin position="19"/>
        <end position="136"/>
    </location>
</feature>
<dbReference type="GO" id="GO:0097176">
    <property type="term" value="P:epoxide metabolic process"/>
    <property type="evidence" value="ECO:0007669"/>
    <property type="project" value="TreeGrafter"/>
</dbReference>
<keyword evidence="2" id="KW-0378">Hydrolase</keyword>
<dbReference type="PIRSF" id="PIRSF001112">
    <property type="entry name" value="Epoxide_hydrolase"/>
    <property type="match status" value="1"/>
</dbReference>
<accession>A0A438N819</accession>
<dbReference type="PANTHER" id="PTHR21661">
    <property type="entry name" value="EPOXIDE HYDROLASE 1-RELATED"/>
    <property type="match status" value="1"/>
</dbReference>
<comment type="similarity">
    <text evidence="1">Belongs to the peptidase S33 family.</text>
</comment>
<dbReference type="GO" id="GO:0004301">
    <property type="term" value="F:epoxide hydrolase activity"/>
    <property type="evidence" value="ECO:0007669"/>
    <property type="project" value="TreeGrafter"/>
</dbReference>
<dbReference type="Pfam" id="PF06441">
    <property type="entry name" value="EHN"/>
    <property type="match status" value="1"/>
</dbReference>
<dbReference type="Proteomes" id="UP000288859">
    <property type="component" value="Unassembled WGS sequence"/>
</dbReference>
<dbReference type="PANTHER" id="PTHR21661:SF39">
    <property type="entry name" value="HYDROLASE, PUTATIVE (AFU_ORTHOLOGUE AFUA_3G08960)-RELATED"/>
    <property type="match status" value="1"/>
</dbReference>
<dbReference type="EMBL" id="NAJM01000015">
    <property type="protein sequence ID" value="RVX71918.1"/>
    <property type="molecule type" value="Genomic_DNA"/>
</dbReference>
<dbReference type="InterPro" id="IPR010497">
    <property type="entry name" value="Epoxide_hydro_N"/>
</dbReference>
<evidence type="ECO:0000313" key="5">
    <source>
        <dbReference type="EMBL" id="RVX71918.1"/>
    </source>
</evidence>
<evidence type="ECO:0000256" key="1">
    <source>
        <dbReference type="ARBA" id="ARBA00010088"/>
    </source>
</evidence>
<dbReference type="OrthoDB" id="7130006at2759"/>
<evidence type="ECO:0000313" key="6">
    <source>
        <dbReference type="Proteomes" id="UP000288859"/>
    </source>
</evidence>
<feature type="active site" description="Proton donor" evidence="3">
    <location>
        <position position="344"/>
    </location>
</feature>
<feature type="active site" description="Nucleophile" evidence="3">
    <location>
        <position position="204"/>
    </location>
</feature>
<dbReference type="SUPFAM" id="SSF53474">
    <property type="entry name" value="alpha/beta-Hydrolases"/>
    <property type="match status" value="1"/>
</dbReference>
<dbReference type="VEuPathDB" id="FungiDB:PV10_08679"/>
<dbReference type="InterPro" id="IPR000639">
    <property type="entry name" value="Epox_hydrolase-like"/>
</dbReference>
<dbReference type="InterPro" id="IPR016292">
    <property type="entry name" value="Epoxide_hydrolase"/>
</dbReference>
<proteinExistence type="inferred from homology"/>
<name>A0A438N819_EXOME</name>
<dbReference type="PRINTS" id="PR00412">
    <property type="entry name" value="EPOXHYDRLASE"/>
</dbReference>
<reference evidence="5 6" key="1">
    <citation type="submission" date="2017-03" db="EMBL/GenBank/DDBJ databases">
        <title>Genomes of endolithic fungi from Antarctica.</title>
        <authorList>
            <person name="Coleine C."/>
            <person name="Masonjones S."/>
            <person name="Stajich J.E."/>
        </authorList>
    </citation>
    <scope>NUCLEOTIDE SEQUENCE [LARGE SCALE GENOMIC DNA]</scope>
    <source>
        <strain evidence="5 6">CCFEE 6314</strain>
    </source>
</reference>
<evidence type="ECO:0000259" key="4">
    <source>
        <dbReference type="Pfam" id="PF06441"/>
    </source>
</evidence>